<organism evidence="1 2">
    <name type="scientific">Daedalea quercina L-15889</name>
    <dbReference type="NCBI Taxonomy" id="1314783"/>
    <lineage>
        <taxon>Eukaryota</taxon>
        <taxon>Fungi</taxon>
        <taxon>Dikarya</taxon>
        <taxon>Basidiomycota</taxon>
        <taxon>Agaricomycotina</taxon>
        <taxon>Agaricomycetes</taxon>
        <taxon>Polyporales</taxon>
        <taxon>Fomitopsis</taxon>
    </lineage>
</organism>
<dbReference type="AlphaFoldDB" id="A0A165QDK7"/>
<keyword evidence="2" id="KW-1185">Reference proteome</keyword>
<dbReference type="Proteomes" id="UP000076727">
    <property type="component" value="Unassembled WGS sequence"/>
</dbReference>
<protein>
    <submittedName>
        <fullName evidence="1">Uncharacterized protein</fullName>
    </submittedName>
</protein>
<sequence length="185" mass="21037">MSHGFSLRYTTTLITPRPNPFVRIPLPSLSTIYLASVRSTSRRRRCCDFFLSLPRSRSSHLFYSLRVSSRCSLLSVCCHCVSSRTTFTILNLGQLAVLPILMAHGIDWYSMSLRHPHPHVLSSSVSCFIDVYLLVIDVLRVCTRCVCQVPTQQSRFGDLKSPSNLNPWTKLCVVGDQSHTRQTYR</sequence>
<accession>A0A165QDK7</accession>
<name>A0A165QDK7_9APHY</name>
<evidence type="ECO:0000313" key="2">
    <source>
        <dbReference type="Proteomes" id="UP000076727"/>
    </source>
</evidence>
<proteinExistence type="predicted"/>
<reference evidence="1 2" key="1">
    <citation type="journal article" date="2016" name="Mol. Biol. Evol.">
        <title>Comparative Genomics of Early-Diverging Mushroom-Forming Fungi Provides Insights into the Origins of Lignocellulose Decay Capabilities.</title>
        <authorList>
            <person name="Nagy L.G."/>
            <person name="Riley R."/>
            <person name="Tritt A."/>
            <person name="Adam C."/>
            <person name="Daum C."/>
            <person name="Floudas D."/>
            <person name="Sun H."/>
            <person name="Yadav J.S."/>
            <person name="Pangilinan J."/>
            <person name="Larsson K.H."/>
            <person name="Matsuura K."/>
            <person name="Barry K."/>
            <person name="Labutti K."/>
            <person name="Kuo R."/>
            <person name="Ohm R.A."/>
            <person name="Bhattacharya S.S."/>
            <person name="Shirouzu T."/>
            <person name="Yoshinaga Y."/>
            <person name="Martin F.M."/>
            <person name="Grigoriev I.V."/>
            <person name="Hibbett D.S."/>
        </authorList>
    </citation>
    <scope>NUCLEOTIDE SEQUENCE [LARGE SCALE GENOMIC DNA]</scope>
    <source>
        <strain evidence="1 2">L-15889</strain>
    </source>
</reference>
<evidence type="ECO:0000313" key="1">
    <source>
        <dbReference type="EMBL" id="KZT69312.1"/>
    </source>
</evidence>
<gene>
    <name evidence="1" type="ORF">DAEQUDRAFT_273321</name>
</gene>
<dbReference type="EMBL" id="KV429059">
    <property type="protein sequence ID" value="KZT69312.1"/>
    <property type="molecule type" value="Genomic_DNA"/>
</dbReference>